<keyword evidence="4 6" id="KW-0371">Homeobox</keyword>
<dbReference type="SUPFAM" id="SSF53187">
    <property type="entry name" value="Zn-dependent exopeptidases"/>
    <property type="match status" value="1"/>
</dbReference>
<dbReference type="Pfam" id="PF05920">
    <property type="entry name" value="Homeobox_KN"/>
    <property type="match status" value="1"/>
</dbReference>
<dbReference type="GO" id="GO:0000981">
    <property type="term" value="F:DNA-binding transcription factor activity, RNA polymerase II-specific"/>
    <property type="evidence" value="ECO:0007669"/>
    <property type="project" value="InterPro"/>
</dbReference>
<feature type="DNA-binding region" description="Homeobox" evidence="6">
    <location>
        <begin position="623"/>
        <end position="685"/>
    </location>
</feature>
<dbReference type="AlphaFoldDB" id="A0A1I8IPN3"/>
<evidence type="ECO:0000256" key="8">
    <source>
        <dbReference type="SAM" id="SignalP"/>
    </source>
</evidence>
<feature type="signal peptide" evidence="8">
    <location>
        <begin position="1"/>
        <end position="18"/>
    </location>
</feature>
<dbReference type="FunFam" id="1.10.10.60:FF:000003">
    <property type="entry name" value="Iroquois-class homeobox protein IRX"/>
    <property type="match status" value="1"/>
</dbReference>
<name>A0A1I8IPN3_9PLAT</name>
<dbReference type="Proteomes" id="UP000095280">
    <property type="component" value="Unplaced"/>
</dbReference>
<dbReference type="PROSITE" id="PS50071">
    <property type="entry name" value="HOMEOBOX_2"/>
    <property type="match status" value="1"/>
</dbReference>
<dbReference type="PROSITE" id="PS00027">
    <property type="entry name" value="HOMEOBOX_1"/>
    <property type="match status" value="1"/>
</dbReference>
<dbReference type="CDD" id="cd00086">
    <property type="entry name" value="homeodomain"/>
    <property type="match status" value="1"/>
</dbReference>
<comment type="similarity">
    <text evidence="2">Belongs to the TALE/IRO homeobox family.</text>
</comment>
<comment type="subcellular location">
    <subcellularLocation>
        <location evidence="1 6">Nucleus</location>
    </subcellularLocation>
</comment>
<keyword evidence="8" id="KW-0732">Signal</keyword>
<dbReference type="Gene3D" id="1.10.10.60">
    <property type="entry name" value="Homeodomain-like"/>
    <property type="match status" value="1"/>
</dbReference>
<evidence type="ECO:0000256" key="3">
    <source>
        <dbReference type="ARBA" id="ARBA00023125"/>
    </source>
</evidence>
<feature type="chain" id="PRO_5009321116" evidence="8">
    <location>
        <begin position="19"/>
        <end position="732"/>
    </location>
</feature>
<dbReference type="InterPro" id="IPR008422">
    <property type="entry name" value="KN_HD"/>
</dbReference>
<dbReference type="InterPro" id="IPR017970">
    <property type="entry name" value="Homeobox_CS"/>
</dbReference>
<evidence type="ECO:0000256" key="6">
    <source>
        <dbReference type="PROSITE-ProRule" id="PRU00108"/>
    </source>
</evidence>
<dbReference type="InterPro" id="IPR001356">
    <property type="entry name" value="HD"/>
</dbReference>
<evidence type="ECO:0000256" key="4">
    <source>
        <dbReference type="ARBA" id="ARBA00023155"/>
    </source>
</evidence>
<dbReference type="SUPFAM" id="SSF46689">
    <property type="entry name" value="Homeodomain-like"/>
    <property type="match status" value="1"/>
</dbReference>
<dbReference type="PANTHER" id="PTHR11211">
    <property type="entry name" value="IROQUOIS-CLASS HOMEODOMAIN PROTEIN IRX"/>
    <property type="match status" value="1"/>
</dbReference>
<accession>A0A1I8IPN3</accession>
<sequence>IRNLLRFLCLTWLAAGYAVPTIGVRHGGGRHNEAASLPEHLDPAGGPAAAVLLSGVAAAGQAGVAAYPNGQIGRPTSGTSAHFKCRRLEQARISNADVWNKRAFQMQTSGTSKRAFQMQTSGTSAHFNADVWNKRAFQMQTSGTSVHFKCMTLVQERTAAASAVAGVELAQLIAAAVGLSLISKTSKTGGQSDRVVTKEKLKMFCPIVLLLIVALSTASDRWDPDGQVQYSPGSACIVLSAPHGGRQRPDWISDRRAVGCETADGDCRWNATCPGSSCRALLYGDPNTREIATAVRDYLTEDGLRPHLIANHMDRMKMDPNRGGPTLSEGIQCDPAAKRVYDSYHGFVRQAVDAVRRSCRGRGLLLDIHGQHHPQNWTEIGYLLRKTQLNSGQYPADSTSIRGLVGRSSRDSASSLSARKFIIGDRSFGSLLNSFGYRVVPSASVPAPETGGYYSGGFITRQYGSLTGGEFDSMQVEITQAVMYASEAERDRFSRHLAATIGLFARRSMSDSNWNNGLASAHGSLRLPGMPMPPPRLPTQNWDFLHLSAVTTESVAQDWCHLQQAVAAAAAAGQSSYSAIPRFTAPLAAPADLPNSSTAAAAAAASAAAAAAASYSGPVGSYLQPKRKNATRETTSVLKAWLNEHRKNPYPTKGEKVMLALVTAMSLTQVSTWFANARRRLKKENRMTWTPRAGSHDAGDDEDDEDPEDSEACEDQEAAPGRAEAGHSCLFC</sequence>
<evidence type="ECO:0000259" key="9">
    <source>
        <dbReference type="PROSITE" id="PS50071"/>
    </source>
</evidence>
<keyword evidence="3 6" id="KW-0238">DNA-binding</keyword>
<dbReference type="GO" id="GO:0005634">
    <property type="term" value="C:nucleus"/>
    <property type="evidence" value="ECO:0007669"/>
    <property type="project" value="UniProtKB-SubCell"/>
</dbReference>
<evidence type="ECO:0000256" key="5">
    <source>
        <dbReference type="ARBA" id="ARBA00023242"/>
    </source>
</evidence>
<dbReference type="GO" id="GO:0048468">
    <property type="term" value="P:cell development"/>
    <property type="evidence" value="ECO:0007669"/>
    <property type="project" value="TreeGrafter"/>
</dbReference>
<keyword evidence="10" id="KW-1185">Reference proteome</keyword>
<feature type="compositionally biased region" description="Acidic residues" evidence="7">
    <location>
        <begin position="699"/>
        <end position="717"/>
    </location>
</feature>
<feature type="domain" description="Homeobox" evidence="9">
    <location>
        <begin position="621"/>
        <end position="684"/>
    </location>
</feature>
<evidence type="ECO:0000313" key="11">
    <source>
        <dbReference type="WBParaSite" id="maker-uti_cns_0014807-snap-gene-0.3-mRNA-1"/>
    </source>
</evidence>
<evidence type="ECO:0000313" key="10">
    <source>
        <dbReference type="Proteomes" id="UP000095280"/>
    </source>
</evidence>
<dbReference type="PANTHER" id="PTHR11211:SF40">
    <property type="entry name" value="MIRROR, ISOFORM C"/>
    <property type="match status" value="1"/>
</dbReference>
<dbReference type="GO" id="GO:0000978">
    <property type="term" value="F:RNA polymerase II cis-regulatory region sequence-specific DNA binding"/>
    <property type="evidence" value="ECO:0007669"/>
    <property type="project" value="TreeGrafter"/>
</dbReference>
<organism evidence="10 11">
    <name type="scientific">Macrostomum lignano</name>
    <dbReference type="NCBI Taxonomy" id="282301"/>
    <lineage>
        <taxon>Eukaryota</taxon>
        <taxon>Metazoa</taxon>
        <taxon>Spiralia</taxon>
        <taxon>Lophotrochozoa</taxon>
        <taxon>Platyhelminthes</taxon>
        <taxon>Rhabditophora</taxon>
        <taxon>Macrostomorpha</taxon>
        <taxon>Macrostomida</taxon>
        <taxon>Macrostomidae</taxon>
        <taxon>Macrostomum</taxon>
    </lineage>
</organism>
<evidence type="ECO:0000256" key="1">
    <source>
        <dbReference type="ARBA" id="ARBA00004123"/>
    </source>
</evidence>
<dbReference type="WBParaSite" id="maker-uti_cns_0014807-snap-gene-0.3-mRNA-1">
    <property type="protein sequence ID" value="maker-uti_cns_0014807-snap-gene-0.3-mRNA-1"/>
    <property type="gene ID" value="maker-uti_cns_0014807-snap-gene-0.3"/>
</dbReference>
<evidence type="ECO:0000256" key="2">
    <source>
        <dbReference type="ARBA" id="ARBA00008446"/>
    </source>
</evidence>
<keyword evidence="5 6" id="KW-0539">Nucleus</keyword>
<dbReference type="Gene3D" id="3.40.630.40">
    <property type="entry name" value="Zn-dependent exopeptidases"/>
    <property type="match status" value="1"/>
</dbReference>
<dbReference type="GO" id="GO:0030182">
    <property type="term" value="P:neuron differentiation"/>
    <property type="evidence" value="ECO:0007669"/>
    <property type="project" value="TreeGrafter"/>
</dbReference>
<proteinExistence type="inferred from homology"/>
<dbReference type="SMART" id="SM00389">
    <property type="entry name" value="HOX"/>
    <property type="match status" value="1"/>
</dbReference>
<evidence type="ECO:0000256" key="7">
    <source>
        <dbReference type="SAM" id="MobiDB-lite"/>
    </source>
</evidence>
<reference evidence="11" key="1">
    <citation type="submission" date="2016-11" db="UniProtKB">
        <authorList>
            <consortium name="WormBaseParasite"/>
        </authorList>
    </citation>
    <scope>IDENTIFICATION</scope>
</reference>
<dbReference type="InterPro" id="IPR009057">
    <property type="entry name" value="Homeodomain-like_sf"/>
</dbReference>
<feature type="region of interest" description="Disordered" evidence="7">
    <location>
        <begin position="685"/>
        <end position="732"/>
    </location>
</feature>
<protein>
    <submittedName>
        <fullName evidence="11">Homeobox domain-containing protein</fullName>
    </submittedName>
</protein>